<dbReference type="EMBL" id="SMAA01000005">
    <property type="protein sequence ID" value="TCS79934.1"/>
    <property type="molecule type" value="Genomic_DNA"/>
</dbReference>
<dbReference type="SUPFAM" id="SSF52540">
    <property type="entry name" value="P-loop containing nucleoside triphosphate hydrolases"/>
    <property type="match status" value="1"/>
</dbReference>
<organism evidence="12 13">
    <name type="scientific">Pectinatus cerevisiiphilus</name>
    <dbReference type="NCBI Taxonomy" id="86956"/>
    <lineage>
        <taxon>Bacteria</taxon>
        <taxon>Bacillati</taxon>
        <taxon>Bacillota</taxon>
        <taxon>Negativicutes</taxon>
        <taxon>Selenomonadales</taxon>
        <taxon>Selenomonadaceae</taxon>
        <taxon>Pectinatus</taxon>
    </lineage>
</organism>
<evidence type="ECO:0000313" key="12">
    <source>
        <dbReference type="EMBL" id="TCS79934.1"/>
    </source>
</evidence>
<evidence type="ECO:0000256" key="1">
    <source>
        <dbReference type="ARBA" id="ARBA00010257"/>
    </source>
</evidence>
<dbReference type="GO" id="GO:0051782">
    <property type="term" value="P:negative regulation of cell division"/>
    <property type="evidence" value="ECO:0007669"/>
    <property type="project" value="TreeGrafter"/>
</dbReference>
<feature type="domain" description="AAA" evidence="11">
    <location>
        <begin position="5"/>
        <end position="160"/>
    </location>
</feature>
<dbReference type="InterPro" id="IPR027417">
    <property type="entry name" value="P-loop_NTPase"/>
</dbReference>
<keyword evidence="5 10" id="KW-0067">ATP-binding</keyword>
<keyword evidence="13" id="KW-1185">Reference proteome</keyword>
<accession>A0A4R3KA34</accession>
<dbReference type="InterPro" id="IPR025501">
    <property type="entry name" value="MinD_FleN"/>
</dbReference>
<evidence type="ECO:0000256" key="5">
    <source>
        <dbReference type="ARBA" id="ARBA00022840"/>
    </source>
</evidence>
<feature type="binding site" evidence="10">
    <location>
        <begin position="13"/>
        <end position="20"/>
    </location>
    <ligand>
        <name>ATP</name>
        <dbReference type="ChEBI" id="CHEBI:30616"/>
    </ligand>
</feature>
<evidence type="ECO:0000256" key="10">
    <source>
        <dbReference type="PIRSR" id="PIRSR003092-1"/>
    </source>
</evidence>
<evidence type="ECO:0000256" key="9">
    <source>
        <dbReference type="ARBA" id="ARBA00032845"/>
    </source>
</evidence>
<proteinExistence type="inferred from homology"/>
<evidence type="ECO:0000256" key="4">
    <source>
        <dbReference type="ARBA" id="ARBA00022741"/>
    </source>
</evidence>
<dbReference type="InterPro" id="IPR010223">
    <property type="entry name" value="MinD"/>
</dbReference>
<dbReference type="AlphaFoldDB" id="A0A4R3KA34"/>
<comment type="function">
    <text evidence="8">ATPase required for the correct placement of the division site. Cell division inhibitors MinC and MinD act in concert to form an inhibitor capable of blocking formation of the polar Z ring septums. Rapidly oscillates between the poles of the cell to destabilize FtsZ filaments that have formed before they mature into polar Z rings.</text>
</comment>
<dbReference type="NCBIfam" id="TIGR01968">
    <property type="entry name" value="minD_bact"/>
    <property type="match status" value="1"/>
</dbReference>
<dbReference type="PANTHER" id="PTHR43384:SF6">
    <property type="entry name" value="SEPTUM SITE-DETERMINING PROTEIN MIND HOMOLOG, CHLOROPLASTIC"/>
    <property type="match status" value="1"/>
</dbReference>
<dbReference type="GO" id="GO:0009898">
    <property type="term" value="C:cytoplasmic side of plasma membrane"/>
    <property type="evidence" value="ECO:0007669"/>
    <property type="project" value="TreeGrafter"/>
</dbReference>
<dbReference type="Gene3D" id="3.40.50.300">
    <property type="entry name" value="P-loop containing nucleotide triphosphate hydrolases"/>
    <property type="match status" value="1"/>
</dbReference>
<evidence type="ECO:0000256" key="2">
    <source>
        <dbReference type="ARBA" id="ARBA00016887"/>
    </source>
</evidence>
<reference evidence="12 13" key="1">
    <citation type="submission" date="2019-03" db="EMBL/GenBank/DDBJ databases">
        <title>Genomic Encyclopedia of Type Strains, Phase IV (KMG-IV): sequencing the most valuable type-strain genomes for metagenomic binning, comparative biology and taxonomic classification.</title>
        <authorList>
            <person name="Goeker M."/>
        </authorList>
    </citation>
    <scope>NUCLEOTIDE SEQUENCE [LARGE SCALE GENOMIC DNA]</scope>
    <source>
        <strain evidence="12 13">DSM 20467</strain>
    </source>
</reference>
<evidence type="ECO:0000313" key="13">
    <source>
        <dbReference type="Proteomes" id="UP000295188"/>
    </source>
</evidence>
<keyword evidence="7" id="KW-0131">Cell cycle</keyword>
<evidence type="ECO:0000256" key="8">
    <source>
        <dbReference type="ARBA" id="ARBA00025436"/>
    </source>
</evidence>
<dbReference type="PANTHER" id="PTHR43384">
    <property type="entry name" value="SEPTUM SITE-DETERMINING PROTEIN MIND HOMOLOG, CHLOROPLASTIC-RELATED"/>
    <property type="match status" value="1"/>
</dbReference>
<comment type="caution">
    <text evidence="12">The sequence shown here is derived from an EMBL/GenBank/DDBJ whole genome shotgun (WGS) entry which is preliminary data.</text>
</comment>
<name>A0A4R3KA34_9FIRM</name>
<protein>
    <recommendedName>
        <fullName evidence="2">Septum site-determining protein MinD</fullName>
    </recommendedName>
    <alternativeName>
        <fullName evidence="9">Cell division inhibitor MinD</fullName>
    </alternativeName>
</protein>
<evidence type="ECO:0000259" key="11">
    <source>
        <dbReference type="Pfam" id="PF13614"/>
    </source>
</evidence>
<evidence type="ECO:0000256" key="6">
    <source>
        <dbReference type="ARBA" id="ARBA00023210"/>
    </source>
</evidence>
<sequence>MKLNEIIVITSGKGGVGKTTTAANIGAGLASRGKKVALIDTDTGLRNLDLVLGVESHICYTLIDVAKGKISYEKALIRHPQYQTLYLLPTSQKYDKSAINGNDLTKICKQMRNSFDFIIIDCPAGIEQGFKTAIAAANTAIIVTMPEMAALRDADKVVGELNRADFTDIKLIINRIRPDMVSRGDMLDITDIKDILGVTVIGQIPDEEAIIKSTNRGQPVIEDKSSLAAQAYRDITCRLCGETVPFLDLSCKSSFLGKLKHLFK</sequence>
<keyword evidence="4 10" id="KW-0547">Nucleotide-binding</keyword>
<dbReference type="Pfam" id="PF13614">
    <property type="entry name" value="AAA_31"/>
    <property type="match status" value="1"/>
</dbReference>
<dbReference type="CDD" id="cd02036">
    <property type="entry name" value="MinD"/>
    <property type="match status" value="1"/>
</dbReference>
<dbReference type="InterPro" id="IPR025669">
    <property type="entry name" value="AAA_dom"/>
</dbReference>
<dbReference type="InterPro" id="IPR050625">
    <property type="entry name" value="ParA/MinD_ATPase"/>
</dbReference>
<dbReference type="GO" id="GO:0005524">
    <property type="term" value="F:ATP binding"/>
    <property type="evidence" value="ECO:0007669"/>
    <property type="project" value="UniProtKB-KW"/>
</dbReference>
<dbReference type="PIRSF" id="PIRSF003092">
    <property type="entry name" value="MinD"/>
    <property type="match status" value="1"/>
</dbReference>
<dbReference type="GO" id="GO:0000917">
    <property type="term" value="P:division septum assembly"/>
    <property type="evidence" value="ECO:0007669"/>
    <property type="project" value="UniProtKB-KW"/>
</dbReference>
<dbReference type="Proteomes" id="UP000295188">
    <property type="component" value="Unassembled WGS sequence"/>
</dbReference>
<dbReference type="FunFam" id="3.40.50.300:FF:000068">
    <property type="entry name" value="Site-determining protein"/>
    <property type="match status" value="1"/>
</dbReference>
<keyword evidence="6" id="KW-0717">Septation</keyword>
<comment type="similarity">
    <text evidence="1">Belongs to the ParA family. MinD subfamily.</text>
</comment>
<dbReference type="GO" id="GO:0005829">
    <property type="term" value="C:cytosol"/>
    <property type="evidence" value="ECO:0007669"/>
    <property type="project" value="TreeGrafter"/>
</dbReference>
<evidence type="ECO:0000256" key="3">
    <source>
        <dbReference type="ARBA" id="ARBA00022618"/>
    </source>
</evidence>
<dbReference type="GO" id="GO:0016887">
    <property type="term" value="F:ATP hydrolysis activity"/>
    <property type="evidence" value="ECO:0007669"/>
    <property type="project" value="InterPro"/>
</dbReference>
<gene>
    <name evidence="12" type="ORF">EDC37_1051</name>
</gene>
<keyword evidence="3" id="KW-0132">Cell division</keyword>
<evidence type="ECO:0000256" key="7">
    <source>
        <dbReference type="ARBA" id="ARBA00023306"/>
    </source>
</evidence>